<dbReference type="InterPro" id="IPR013325">
    <property type="entry name" value="RNA_pol_sigma_r2"/>
</dbReference>
<dbReference type="InterPro" id="IPR039425">
    <property type="entry name" value="RNA_pol_sigma-70-like"/>
</dbReference>
<dbReference type="InterPro" id="IPR013324">
    <property type="entry name" value="RNA_pol_sigma_r3/r4-like"/>
</dbReference>
<reference evidence="7" key="1">
    <citation type="submission" date="2021-11" db="EMBL/GenBank/DDBJ databases">
        <title>Halomonas sp., isolated from a coastal aquaculture zone in Dongshan Bay.</title>
        <authorList>
            <person name="Lin W."/>
        </authorList>
    </citation>
    <scope>NUCLEOTIDE SEQUENCE</scope>
    <source>
        <strain evidence="7">Yzlin-01</strain>
    </source>
</reference>
<gene>
    <name evidence="7" type="ORF">LLY24_02430</name>
</gene>
<evidence type="ECO:0000259" key="5">
    <source>
        <dbReference type="Pfam" id="PF04542"/>
    </source>
</evidence>
<dbReference type="Gene3D" id="1.10.1740.10">
    <property type="match status" value="1"/>
</dbReference>
<dbReference type="SUPFAM" id="SSF88946">
    <property type="entry name" value="Sigma2 domain of RNA polymerase sigma factors"/>
    <property type="match status" value="1"/>
</dbReference>
<dbReference type="PANTHER" id="PTHR43133:SF63">
    <property type="entry name" value="RNA POLYMERASE SIGMA FACTOR FECI-RELATED"/>
    <property type="match status" value="1"/>
</dbReference>
<dbReference type="EMBL" id="JAJISC010000001">
    <property type="protein sequence ID" value="MCS2608177.1"/>
    <property type="molecule type" value="Genomic_DNA"/>
</dbReference>
<evidence type="ECO:0000256" key="1">
    <source>
        <dbReference type="ARBA" id="ARBA00010641"/>
    </source>
</evidence>
<evidence type="ECO:0000256" key="3">
    <source>
        <dbReference type="ARBA" id="ARBA00023082"/>
    </source>
</evidence>
<evidence type="ECO:0000259" key="6">
    <source>
        <dbReference type="Pfam" id="PF08281"/>
    </source>
</evidence>
<dbReference type="Gene3D" id="1.10.10.10">
    <property type="entry name" value="Winged helix-like DNA-binding domain superfamily/Winged helix DNA-binding domain"/>
    <property type="match status" value="1"/>
</dbReference>
<keyword evidence="4" id="KW-0804">Transcription</keyword>
<keyword evidence="3" id="KW-0731">Sigma factor</keyword>
<dbReference type="NCBIfam" id="TIGR02937">
    <property type="entry name" value="sigma70-ECF"/>
    <property type="match status" value="1"/>
</dbReference>
<comment type="caution">
    <text evidence="7">The sequence shown here is derived from an EMBL/GenBank/DDBJ whole genome shotgun (WGS) entry which is preliminary data.</text>
</comment>
<evidence type="ECO:0000313" key="7">
    <source>
        <dbReference type="EMBL" id="MCS2608177.1"/>
    </source>
</evidence>
<dbReference type="InterPro" id="IPR007627">
    <property type="entry name" value="RNA_pol_sigma70_r2"/>
</dbReference>
<keyword evidence="2" id="KW-0805">Transcription regulation</keyword>
<evidence type="ECO:0000313" key="8">
    <source>
        <dbReference type="Proteomes" id="UP001165542"/>
    </source>
</evidence>
<evidence type="ECO:0000256" key="2">
    <source>
        <dbReference type="ARBA" id="ARBA00023015"/>
    </source>
</evidence>
<comment type="similarity">
    <text evidence="1">Belongs to the sigma-70 factor family. ECF subfamily.</text>
</comment>
<feature type="domain" description="RNA polymerase sigma factor 70 region 4 type 2" evidence="6">
    <location>
        <begin position="112"/>
        <end position="163"/>
    </location>
</feature>
<organism evidence="7 8">
    <name type="scientific">Halomonas dongshanensis</name>
    <dbReference type="NCBI Taxonomy" id="2890835"/>
    <lineage>
        <taxon>Bacteria</taxon>
        <taxon>Pseudomonadati</taxon>
        <taxon>Pseudomonadota</taxon>
        <taxon>Gammaproteobacteria</taxon>
        <taxon>Oceanospirillales</taxon>
        <taxon>Halomonadaceae</taxon>
        <taxon>Halomonas</taxon>
    </lineage>
</organism>
<dbReference type="PANTHER" id="PTHR43133">
    <property type="entry name" value="RNA POLYMERASE ECF-TYPE SIGMA FACTO"/>
    <property type="match status" value="1"/>
</dbReference>
<dbReference type="Pfam" id="PF08281">
    <property type="entry name" value="Sigma70_r4_2"/>
    <property type="match status" value="1"/>
</dbReference>
<dbReference type="Pfam" id="PF04542">
    <property type="entry name" value="Sigma70_r2"/>
    <property type="match status" value="1"/>
</dbReference>
<evidence type="ECO:0000256" key="4">
    <source>
        <dbReference type="ARBA" id="ARBA00023163"/>
    </source>
</evidence>
<dbReference type="InterPro" id="IPR014284">
    <property type="entry name" value="RNA_pol_sigma-70_dom"/>
</dbReference>
<feature type="domain" description="RNA polymerase sigma-70 region 2" evidence="5">
    <location>
        <begin position="15"/>
        <end position="80"/>
    </location>
</feature>
<proteinExistence type="inferred from homology"/>
<keyword evidence="8" id="KW-1185">Reference proteome</keyword>
<protein>
    <submittedName>
        <fullName evidence="7">Sigma-70 family RNA polymerase sigma factor</fullName>
    </submittedName>
</protein>
<dbReference type="RefSeq" id="WP_259034669.1">
    <property type="nucleotide sequence ID" value="NZ_JAJISC010000001.1"/>
</dbReference>
<dbReference type="Proteomes" id="UP001165542">
    <property type="component" value="Unassembled WGS sequence"/>
</dbReference>
<dbReference type="SUPFAM" id="SSF88659">
    <property type="entry name" value="Sigma3 and sigma4 domains of RNA polymerase sigma factors"/>
    <property type="match status" value="1"/>
</dbReference>
<sequence length="171" mass="19362">MCAMPSHDSDRLRGLYQAHHGWLKSWLVGRLGSASDAADLAHDTFIRLMTAKESPDLRQPRAYLRTIAQGLVVDRYRRQNIERAYLEALALRPEPVDISPEERLDILETLALVDATLHRLGDRTRRIFLAVQLEGLTYGATAEQLGVSITTVKKHVIRAMTECLLLMDDEE</sequence>
<accession>A0ABT2E9C1</accession>
<name>A0ABT2E9C1_9GAMM</name>
<dbReference type="InterPro" id="IPR036388">
    <property type="entry name" value="WH-like_DNA-bd_sf"/>
</dbReference>
<dbReference type="InterPro" id="IPR013249">
    <property type="entry name" value="RNA_pol_sigma70_r4_t2"/>
</dbReference>